<organism evidence="7 8">
    <name type="scientific">Coprinellus micaceus</name>
    <name type="common">Glistening ink-cap mushroom</name>
    <name type="synonym">Coprinus micaceus</name>
    <dbReference type="NCBI Taxonomy" id="71717"/>
    <lineage>
        <taxon>Eukaryota</taxon>
        <taxon>Fungi</taxon>
        <taxon>Dikarya</taxon>
        <taxon>Basidiomycota</taxon>
        <taxon>Agaricomycotina</taxon>
        <taxon>Agaricomycetes</taxon>
        <taxon>Agaricomycetidae</taxon>
        <taxon>Agaricales</taxon>
        <taxon>Agaricineae</taxon>
        <taxon>Psathyrellaceae</taxon>
        <taxon>Coprinellus</taxon>
    </lineage>
</organism>
<gene>
    <name evidence="7" type="ORF">FA13DRAFT_1816962</name>
</gene>
<dbReference type="Proteomes" id="UP000298030">
    <property type="component" value="Unassembled WGS sequence"/>
</dbReference>
<sequence length="915" mass="101344">MSSESTASNLAINGREQTPPNLYSSADAMRVDGHSDVWRSDANVGFRPDGLLPAFSTTQFSHLPTPLSPSDGNRLVNTAPRFAPESPLPQSSQSFNAAVGSLGQRISQRSFSDEGNARTPHYPQQVLTPDSSPHISRLASSRQTTFATPSYLTPSRSFASPSRLSLESSILNTPPNLKAPSKLSPSSPEPPPQSTLSSPFQAKSTPKPSRSPRSFGLPSQPEASSSNATTTTSTQSGGEMERIRQAAREEHLSHLKEAESRRPDYLKRSVPDPSPMVEDERPVGIMETPIKGRRLKLFQETSEESFEESLMAGGYGRYRTADWVRQPQPLSSVLAGTPNVIQQLETVQEEPPQPPTEKELRKRKRLEAFRATRSEGPTRSRLYPVELEGKGRVLLDIPNEHPYHNIQINAELSQSPAKKRATPSKRKGKKGSTETPSKDRRGSEQPVGAEDVAQKQKPNWPDAEFPWKLRTEEREEAAKAEEQERMKVIGRYFDGDSDEDGEEPPPVPDPEDQDFVAQHGSQSFLSPERFAPPRMGRGKHVPLLAHPGDPRKSFQNKRVVFPTDPGDARAALLAKRSVRALSYRRQRRQRELNDSGGNVEDLCVCHGTDDGRELVQCDGCQTWYHLECLGIRDIEDLGREEDPWYCRWCVNRSPSPMPEPELVPDLPMSEPTFVPTDETPTRRESSSDATLYPPSTLHDSPNWLPQRIPRTPTRVAAGQSYQQQGPPWPDFSRHPASPTTPKGSVHSIKIYAPSNTPSTANFDTHGYRVVEESPFDPTSTPSRGIRFSGPGPFSTPKTNTWASRPGPLSFNTPSRPSHRADRAQRGSFGGPGSLSAALDDGPRSITAHIESLGLKPSLHPMIQYGEESPVRRSAQRDRSRDARRSGMGESAMNSVPRFLEESPVMRTMQDRSARV</sequence>
<feature type="compositionally biased region" description="Basic and acidic residues" evidence="5">
    <location>
        <begin position="868"/>
        <end position="886"/>
    </location>
</feature>
<feature type="region of interest" description="Disordered" evidence="5">
    <location>
        <begin position="858"/>
        <end position="915"/>
    </location>
</feature>
<dbReference type="InterPro" id="IPR001965">
    <property type="entry name" value="Znf_PHD"/>
</dbReference>
<dbReference type="GO" id="GO:0008270">
    <property type="term" value="F:zinc ion binding"/>
    <property type="evidence" value="ECO:0007669"/>
    <property type="project" value="UniProtKB-KW"/>
</dbReference>
<feature type="region of interest" description="Disordered" evidence="5">
    <location>
        <begin position="1"/>
        <end position="27"/>
    </location>
</feature>
<feature type="compositionally biased region" description="Basic and acidic residues" evidence="5">
    <location>
        <begin position="239"/>
        <end position="270"/>
    </location>
</feature>
<accession>A0A4Y7SWS7</accession>
<comment type="caution">
    <text evidence="7">The sequence shown here is derived from an EMBL/GenBank/DDBJ whole genome shotgun (WGS) entry which is preliminary data.</text>
</comment>
<proteinExistence type="predicted"/>
<keyword evidence="3" id="KW-0862">Zinc</keyword>
<dbReference type="InterPro" id="IPR011011">
    <property type="entry name" value="Znf_FYVE_PHD"/>
</dbReference>
<feature type="compositionally biased region" description="Polar residues" evidence="5">
    <location>
        <begin position="1"/>
        <end position="24"/>
    </location>
</feature>
<evidence type="ECO:0000256" key="2">
    <source>
        <dbReference type="ARBA" id="ARBA00022771"/>
    </source>
</evidence>
<keyword evidence="8" id="KW-1185">Reference proteome</keyword>
<dbReference type="Gene3D" id="3.30.40.10">
    <property type="entry name" value="Zinc/RING finger domain, C3HC4 (zinc finger)"/>
    <property type="match status" value="1"/>
</dbReference>
<evidence type="ECO:0000313" key="7">
    <source>
        <dbReference type="EMBL" id="TEB26307.1"/>
    </source>
</evidence>
<dbReference type="PROSITE" id="PS01359">
    <property type="entry name" value="ZF_PHD_1"/>
    <property type="match status" value="1"/>
</dbReference>
<dbReference type="InterPro" id="IPR013083">
    <property type="entry name" value="Znf_RING/FYVE/PHD"/>
</dbReference>
<evidence type="ECO:0000256" key="1">
    <source>
        <dbReference type="ARBA" id="ARBA00022723"/>
    </source>
</evidence>
<evidence type="ECO:0000256" key="3">
    <source>
        <dbReference type="ARBA" id="ARBA00022833"/>
    </source>
</evidence>
<feature type="compositionally biased region" description="Polar residues" evidence="5">
    <location>
        <begin position="125"/>
        <end position="173"/>
    </location>
</feature>
<dbReference type="OrthoDB" id="436852at2759"/>
<feature type="compositionally biased region" description="Low complexity" evidence="5">
    <location>
        <begin position="174"/>
        <end position="186"/>
    </location>
</feature>
<dbReference type="EMBL" id="QPFP01000049">
    <property type="protein sequence ID" value="TEB26307.1"/>
    <property type="molecule type" value="Genomic_DNA"/>
</dbReference>
<evidence type="ECO:0000256" key="4">
    <source>
        <dbReference type="PROSITE-ProRule" id="PRU00146"/>
    </source>
</evidence>
<feature type="compositionally biased region" description="Low complexity" evidence="5">
    <location>
        <begin position="194"/>
        <end position="214"/>
    </location>
</feature>
<feature type="compositionally biased region" description="Basic and acidic residues" evidence="5">
    <location>
        <begin position="356"/>
        <end position="378"/>
    </location>
</feature>
<feature type="compositionally biased region" description="Basic residues" evidence="5">
    <location>
        <begin position="417"/>
        <end position="430"/>
    </location>
</feature>
<dbReference type="InterPro" id="IPR019787">
    <property type="entry name" value="Znf_PHD-finger"/>
</dbReference>
<evidence type="ECO:0000256" key="5">
    <source>
        <dbReference type="SAM" id="MobiDB-lite"/>
    </source>
</evidence>
<keyword evidence="1" id="KW-0479">Metal-binding</keyword>
<feature type="region of interest" description="Disordered" evidence="5">
    <location>
        <begin position="345"/>
        <end position="383"/>
    </location>
</feature>
<feature type="compositionally biased region" description="Low complexity" evidence="5">
    <location>
        <begin position="224"/>
        <end position="236"/>
    </location>
</feature>
<feature type="compositionally biased region" description="Polar residues" evidence="5">
    <location>
        <begin position="753"/>
        <end position="762"/>
    </location>
</feature>
<feature type="region of interest" description="Disordered" evidence="5">
    <location>
        <begin position="405"/>
        <end position="534"/>
    </location>
</feature>
<dbReference type="Pfam" id="PF00628">
    <property type="entry name" value="PHD"/>
    <property type="match status" value="1"/>
</dbReference>
<dbReference type="STRING" id="71717.A0A4Y7SWS7"/>
<dbReference type="InterPro" id="IPR019786">
    <property type="entry name" value="Zinc_finger_PHD-type_CS"/>
</dbReference>
<protein>
    <recommendedName>
        <fullName evidence="6">PHD-type domain-containing protein</fullName>
    </recommendedName>
</protein>
<dbReference type="AlphaFoldDB" id="A0A4Y7SWS7"/>
<feature type="region of interest" description="Disordered" evidence="5">
    <location>
        <begin position="55"/>
        <end position="285"/>
    </location>
</feature>
<dbReference type="SUPFAM" id="SSF57903">
    <property type="entry name" value="FYVE/PHD zinc finger"/>
    <property type="match status" value="1"/>
</dbReference>
<feature type="compositionally biased region" description="Basic and acidic residues" evidence="5">
    <location>
        <begin position="465"/>
        <end position="487"/>
    </location>
</feature>
<evidence type="ECO:0000313" key="8">
    <source>
        <dbReference type="Proteomes" id="UP000298030"/>
    </source>
</evidence>
<dbReference type="PROSITE" id="PS50016">
    <property type="entry name" value="ZF_PHD_2"/>
    <property type="match status" value="1"/>
</dbReference>
<name>A0A4Y7SWS7_COPMI</name>
<feature type="region of interest" description="Disordered" evidence="5">
    <location>
        <begin position="657"/>
        <end position="840"/>
    </location>
</feature>
<evidence type="ECO:0000259" key="6">
    <source>
        <dbReference type="PROSITE" id="PS50016"/>
    </source>
</evidence>
<feature type="compositionally biased region" description="Polar residues" evidence="5">
    <location>
        <begin position="406"/>
        <end position="416"/>
    </location>
</feature>
<reference evidence="7 8" key="1">
    <citation type="journal article" date="2019" name="Nat. Ecol. Evol.">
        <title>Megaphylogeny resolves global patterns of mushroom evolution.</title>
        <authorList>
            <person name="Varga T."/>
            <person name="Krizsan K."/>
            <person name="Foldi C."/>
            <person name="Dima B."/>
            <person name="Sanchez-Garcia M."/>
            <person name="Sanchez-Ramirez S."/>
            <person name="Szollosi G.J."/>
            <person name="Szarkandi J.G."/>
            <person name="Papp V."/>
            <person name="Albert L."/>
            <person name="Andreopoulos W."/>
            <person name="Angelini C."/>
            <person name="Antonin V."/>
            <person name="Barry K.W."/>
            <person name="Bougher N.L."/>
            <person name="Buchanan P."/>
            <person name="Buyck B."/>
            <person name="Bense V."/>
            <person name="Catcheside P."/>
            <person name="Chovatia M."/>
            <person name="Cooper J."/>
            <person name="Damon W."/>
            <person name="Desjardin D."/>
            <person name="Finy P."/>
            <person name="Geml J."/>
            <person name="Haridas S."/>
            <person name="Hughes K."/>
            <person name="Justo A."/>
            <person name="Karasinski D."/>
            <person name="Kautmanova I."/>
            <person name="Kiss B."/>
            <person name="Kocsube S."/>
            <person name="Kotiranta H."/>
            <person name="LaButti K.M."/>
            <person name="Lechner B.E."/>
            <person name="Liimatainen K."/>
            <person name="Lipzen A."/>
            <person name="Lukacs Z."/>
            <person name="Mihaltcheva S."/>
            <person name="Morgado L.N."/>
            <person name="Niskanen T."/>
            <person name="Noordeloos M.E."/>
            <person name="Ohm R.A."/>
            <person name="Ortiz-Santana B."/>
            <person name="Ovrebo C."/>
            <person name="Racz N."/>
            <person name="Riley R."/>
            <person name="Savchenko A."/>
            <person name="Shiryaev A."/>
            <person name="Soop K."/>
            <person name="Spirin V."/>
            <person name="Szebenyi C."/>
            <person name="Tomsovsky M."/>
            <person name="Tulloss R.E."/>
            <person name="Uehling J."/>
            <person name="Grigoriev I.V."/>
            <person name="Vagvolgyi C."/>
            <person name="Papp T."/>
            <person name="Martin F.M."/>
            <person name="Miettinen O."/>
            <person name="Hibbett D.S."/>
            <person name="Nagy L.G."/>
        </authorList>
    </citation>
    <scope>NUCLEOTIDE SEQUENCE [LARGE SCALE GENOMIC DNA]</scope>
    <source>
        <strain evidence="7 8">FP101781</strain>
    </source>
</reference>
<dbReference type="CDD" id="cd15522">
    <property type="entry name" value="PHD_TAF3"/>
    <property type="match status" value="1"/>
</dbReference>
<feature type="compositionally biased region" description="Acidic residues" evidence="5">
    <location>
        <begin position="495"/>
        <end position="514"/>
    </location>
</feature>
<dbReference type="SMART" id="SM00249">
    <property type="entry name" value="PHD"/>
    <property type="match status" value="1"/>
</dbReference>
<feature type="domain" description="PHD-type" evidence="6">
    <location>
        <begin position="600"/>
        <end position="652"/>
    </location>
</feature>
<keyword evidence="2 4" id="KW-0863">Zinc-finger</keyword>